<keyword evidence="7 13" id="KW-0406">Ion transport</keyword>
<keyword evidence="17" id="KW-1185">Reference proteome</keyword>
<evidence type="ECO:0000256" key="12">
    <source>
        <dbReference type="ARBA" id="ARBA00037847"/>
    </source>
</evidence>
<evidence type="ECO:0000313" key="16">
    <source>
        <dbReference type="EMBL" id="MBP5856591.1"/>
    </source>
</evidence>
<keyword evidence="2 13" id="KW-0813">Transport</keyword>
<dbReference type="AlphaFoldDB" id="A0A8J7V0A6"/>
<evidence type="ECO:0000256" key="1">
    <source>
        <dbReference type="ARBA" id="ARBA00005513"/>
    </source>
</evidence>
<evidence type="ECO:0000256" key="4">
    <source>
        <dbReference type="ARBA" id="ARBA00022692"/>
    </source>
</evidence>
<comment type="similarity">
    <text evidence="1 13 14">Belongs to the ATPase B chain family.</text>
</comment>
<evidence type="ECO:0000256" key="9">
    <source>
        <dbReference type="ARBA" id="ARBA00023310"/>
    </source>
</evidence>
<organism evidence="16 17">
    <name type="scientific">Marivibrio halodurans</name>
    <dbReference type="NCBI Taxonomy" id="2039722"/>
    <lineage>
        <taxon>Bacteria</taxon>
        <taxon>Pseudomonadati</taxon>
        <taxon>Pseudomonadota</taxon>
        <taxon>Alphaproteobacteria</taxon>
        <taxon>Rhodospirillales</taxon>
        <taxon>Rhodospirillaceae</taxon>
        <taxon>Marivibrio</taxon>
    </lineage>
</organism>
<feature type="transmembrane region" description="Helical" evidence="13">
    <location>
        <begin position="6"/>
        <end position="25"/>
    </location>
</feature>
<dbReference type="InterPro" id="IPR050059">
    <property type="entry name" value="ATP_synthase_B_chain"/>
</dbReference>
<dbReference type="GO" id="GO:0046933">
    <property type="term" value="F:proton-transporting ATP synthase activity, rotational mechanism"/>
    <property type="evidence" value="ECO:0007669"/>
    <property type="project" value="UniProtKB-UniRule"/>
</dbReference>
<dbReference type="EMBL" id="JAGMWN010000002">
    <property type="protein sequence ID" value="MBP5856591.1"/>
    <property type="molecule type" value="Genomic_DNA"/>
</dbReference>
<dbReference type="HAMAP" id="MF_01398">
    <property type="entry name" value="ATP_synth_b_bprime"/>
    <property type="match status" value="1"/>
</dbReference>
<dbReference type="PANTHER" id="PTHR33445:SF1">
    <property type="entry name" value="ATP SYNTHASE SUBUNIT B"/>
    <property type="match status" value="1"/>
</dbReference>
<keyword evidence="9 13" id="KW-0066">ATP synthesis</keyword>
<reference evidence="16" key="1">
    <citation type="submission" date="2021-04" db="EMBL/GenBank/DDBJ databases">
        <authorList>
            <person name="Zhang D.-C."/>
        </authorList>
    </citation>
    <scope>NUCLEOTIDE SEQUENCE</scope>
    <source>
        <strain evidence="16">CGMCC 1.15697</strain>
    </source>
</reference>
<dbReference type="RefSeq" id="WP_210681156.1">
    <property type="nucleotide sequence ID" value="NZ_JAGMWN010000002.1"/>
</dbReference>
<dbReference type="CDD" id="cd06503">
    <property type="entry name" value="ATP-synt_Fo_b"/>
    <property type="match status" value="1"/>
</dbReference>
<evidence type="ECO:0000256" key="7">
    <source>
        <dbReference type="ARBA" id="ARBA00023065"/>
    </source>
</evidence>
<comment type="function">
    <text evidence="10 13">F(1)F(0) ATP synthase produces ATP from ADP in the presence of a proton or sodium gradient. F-type ATPases consist of two structural domains, F(1) containing the extramembraneous catalytic core and F(0) containing the membrane proton channel, linked together by a central stalk and a peripheral stalk. During catalysis, ATP synthesis in the catalytic domain of F(1) is coupled via a rotary mechanism of the central stalk subunits to proton translocation.</text>
</comment>
<comment type="caution">
    <text evidence="16">The sequence shown here is derived from an EMBL/GenBank/DDBJ whole genome shotgun (WGS) entry which is preliminary data.</text>
</comment>
<keyword evidence="6 13" id="KW-1133">Transmembrane helix</keyword>
<proteinExistence type="inferred from homology"/>
<evidence type="ECO:0000256" key="8">
    <source>
        <dbReference type="ARBA" id="ARBA00023136"/>
    </source>
</evidence>
<evidence type="ECO:0000256" key="3">
    <source>
        <dbReference type="ARBA" id="ARBA00022547"/>
    </source>
</evidence>
<evidence type="ECO:0000256" key="13">
    <source>
        <dbReference type="HAMAP-Rule" id="MF_01398"/>
    </source>
</evidence>
<feature type="coiled-coil region" evidence="15">
    <location>
        <begin position="32"/>
        <end position="117"/>
    </location>
</feature>
<dbReference type="GO" id="GO:0046961">
    <property type="term" value="F:proton-transporting ATPase activity, rotational mechanism"/>
    <property type="evidence" value="ECO:0007669"/>
    <property type="project" value="TreeGrafter"/>
</dbReference>
<accession>A0A8J7V0A6</accession>
<keyword evidence="13" id="KW-1003">Cell membrane</keyword>
<keyword evidence="8 13" id="KW-0472">Membrane</keyword>
<evidence type="ECO:0000256" key="11">
    <source>
        <dbReference type="ARBA" id="ARBA00025614"/>
    </source>
</evidence>
<keyword evidence="15" id="KW-0175">Coiled coil</keyword>
<dbReference type="PANTHER" id="PTHR33445">
    <property type="entry name" value="ATP SYNTHASE SUBUNIT B', CHLOROPLASTIC"/>
    <property type="match status" value="1"/>
</dbReference>
<evidence type="ECO:0000256" key="10">
    <source>
        <dbReference type="ARBA" id="ARBA00025198"/>
    </source>
</evidence>
<evidence type="ECO:0000256" key="14">
    <source>
        <dbReference type="RuleBase" id="RU003848"/>
    </source>
</evidence>
<gene>
    <name evidence="13" type="primary">atpF</name>
    <name evidence="16" type="ORF">KAJ83_06200</name>
</gene>
<sequence length="163" mass="18046">MDALLQNTTFWVGVSFVGFVILAYVKGRGPIREAVHGRIDRIRAEIEQAEQLKEEANKQLADAKKKQREAEDQAEKIVENAKKEAKALKKEADERLADFIKRREQQAEDKIAQAEANAIREVRGKAVDMAIDAAGIVIGDQMKGAAGTKVMDDAIKSVSTRLN</sequence>
<evidence type="ECO:0000313" key="17">
    <source>
        <dbReference type="Proteomes" id="UP000672602"/>
    </source>
</evidence>
<dbReference type="GO" id="GO:0012505">
    <property type="term" value="C:endomembrane system"/>
    <property type="evidence" value="ECO:0007669"/>
    <property type="project" value="UniProtKB-SubCell"/>
</dbReference>
<dbReference type="Proteomes" id="UP000672602">
    <property type="component" value="Unassembled WGS sequence"/>
</dbReference>
<keyword evidence="5 13" id="KW-0375">Hydrogen ion transport</keyword>
<comment type="function">
    <text evidence="11">Component of the F(0) channel, it forms part of the peripheral stalk, linking F(1) to F(0). The b'-subunit is a diverged and duplicated form of b found in plants and photosynthetic bacteria.</text>
</comment>
<dbReference type="GO" id="GO:0005886">
    <property type="term" value="C:plasma membrane"/>
    <property type="evidence" value="ECO:0007669"/>
    <property type="project" value="UniProtKB-SubCell"/>
</dbReference>
<comment type="subunit">
    <text evidence="13">F-type ATPases have 2 components, F(1) - the catalytic core - and F(0) - the membrane proton channel. F(1) has five subunits: alpha(3), beta(3), gamma(1), delta(1), epsilon(1). F(0) has three main subunits: a(1), b(2) and c(10-14). The alpha and beta chains form an alternating ring which encloses part of the gamma chain. F(1) is attached to F(0) by a central stalk formed by the gamma and epsilon chains, while a peripheral stalk is formed by the delta and b chains.</text>
</comment>
<evidence type="ECO:0000256" key="6">
    <source>
        <dbReference type="ARBA" id="ARBA00022989"/>
    </source>
</evidence>
<evidence type="ECO:0000256" key="2">
    <source>
        <dbReference type="ARBA" id="ARBA00022448"/>
    </source>
</evidence>
<dbReference type="Pfam" id="PF00430">
    <property type="entry name" value="ATP-synt_B"/>
    <property type="match status" value="1"/>
</dbReference>
<dbReference type="GO" id="GO:0045259">
    <property type="term" value="C:proton-transporting ATP synthase complex"/>
    <property type="evidence" value="ECO:0007669"/>
    <property type="project" value="UniProtKB-KW"/>
</dbReference>
<comment type="subcellular location">
    <subcellularLocation>
        <location evidence="13">Cell membrane</location>
        <topology evidence="13">Single-pass membrane protein</topology>
    </subcellularLocation>
    <subcellularLocation>
        <location evidence="12">Endomembrane system</location>
        <topology evidence="12">Single-pass membrane protein</topology>
    </subcellularLocation>
</comment>
<keyword evidence="3 13" id="KW-0138">CF(0)</keyword>
<protein>
    <recommendedName>
        <fullName evidence="13">ATP synthase subunit b</fullName>
    </recommendedName>
    <alternativeName>
        <fullName evidence="13">ATP synthase F(0) sector subunit b</fullName>
    </alternativeName>
    <alternativeName>
        <fullName evidence="13">ATPase subunit I</fullName>
    </alternativeName>
    <alternativeName>
        <fullName evidence="13">F-type ATPase subunit b</fullName>
        <shortName evidence="13">F-ATPase subunit b</shortName>
    </alternativeName>
</protein>
<name>A0A8J7V0A6_9PROT</name>
<evidence type="ECO:0000256" key="5">
    <source>
        <dbReference type="ARBA" id="ARBA00022781"/>
    </source>
</evidence>
<keyword evidence="4 13" id="KW-0812">Transmembrane</keyword>
<evidence type="ECO:0000256" key="15">
    <source>
        <dbReference type="SAM" id="Coils"/>
    </source>
</evidence>
<dbReference type="InterPro" id="IPR002146">
    <property type="entry name" value="ATP_synth_b/b'su_bac/chlpt"/>
</dbReference>